<evidence type="ECO:0000313" key="3">
    <source>
        <dbReference type="Proteomes" id="UP000775547"/>
    </source>
</evidence>
<dbReference type="AlphaFoldDB" id="A0A9P7G4K2"/>
<evidence type="ECO:0000256" key="1">
    <source>
        <dbReference type="SAM" id="Phobius"/>
    </source>
</evidence>
<name>A0A9P7G4K2_9AGAR</name>
<gene>
    <name evidence="2" type="ORF">DXG03_009271</name>
</gene>
<evidence type="ECO:0000313" key="2">
    <source>
        <dbReference type="EMBL" id="KAG5643982.1"/>
    </source>
</evidence>
<reference evidence="2" key="2">
    <citation type="submission" date="2021-10" db="EMBL/GenBank/DDBJ databases">
        <title>Phylogenomics reveals ancestral predisposition of the termite-cultivated fungus Termitomyces towards a domesticated lifestyle.</title>
        <authorList>
            <person name="Auxier B."/>
            <person name="Grum-Grzhimaylo A."/>
            <person name="Cardenas M.E."/>
            <person name="Lodge J.D."/>
            <person name="Laessoe T."/>
            <person name="Pedersen O."/>
            <person name="Smith M.E."/>
            <person name="Kuyper T.W."/>
            <person name="Franco-Molano E.A."/>
            <person name="Baroni T.J."/>
            <person name="Aanen D.K."/>
        </authorList>
    </citation>
    <scope>NUCLEOTIDE SEQUENCE</scope>
    <source>
        <strain evidence="2">AP01</strain>
        <tissue evidence="2">Mycelium</tissue>
    </source>
</reference>
<keyword evidence="3" id="KW-1185">Reference proteome</keyword>
<dbReference type="EMBL" id="JABCKV010000087">
    <property type="protein sequence ID" value="KAG5643982.1"/>
    <property type="molecule type" value="Genomic_DNA"/>
</dbReference>
<dbReference type="OrthoDB" id="5673at2759"/>
<keyword evidence="1" id="KW-0812">Transmembrane</keyword>
<feature type="transmembrane region" description="Helical" evidence="1">
    <location>
        <begin position="244"/>
        <end position="265"/>
    </location>
</feature>
<proteinExistence type="predicted"/>
<sequence length="273" mass="30213">MAEKQGSGAFYTFSSNQTRINLSITFYIVSAFFSRPISIATVYSNTFYHTSASQPAVPLTVADHPTAIASASVELPVIQRRQVYLQCSGQIVCTATSTVRITSSESAHYFLEEKYAIGQMFARMEKAPEFDLLAVGLGPVPSSEGENVIPPTEKTPLILKGRCEKQLWRKYKLSVVDFECEILEVFPSRDMFVSGPRWLDAITANTATEDWTPSKPEEEQGGFDAPVRDILLASRPRAFSQPGVVSFLGMGLLLICAFELTMFFAGRSLFCEQ</sequence>
<accession>A0A9P7G4K2</accession>
<reference evidence="2" key="1">
    <citation type="submission" date="2020-07" db="EMBL/GenBank/DDBJ databases">
        <authorList>
            <person name="Nieuwenhuis M."/>
            <person name="Van De Peppel L.J.J."/>
        </authorList>
    </citation>
    <scope>NUCLEOTIDE SEQUENCE</scope>
    <source>
        <strain evidence="2">AP01</strain>
        <tissue evidence="2">Mycelium</tissue>
    </source>
</reference>
<organism evidence="2 3">
    <name type="scientific">Asterophora parasitica</name>
    <dbReference type="NCBI Taxonomy" id="117018"/>
    <lineage>
        <taxon>Eukaryota</taxon>
        <taxon>Fungi</taxon>
        <taxon>Dikarya</taxon>
        <taxon>Basidiomycota</taxon>
        <taxon>Agaricomycotina</taxon>
        <taxon>Agaricomycetes</taxon>
        <taxon>Agaricomycetidae</taxon>
        <taxon>Agaricales</taxon>
        <taxon>Tricholomatineae</taxon>
        <taxon>Lyophyllaceae</taxon>
        <taxon>Asterophora</taxon>
    </lineage>
</organism>
<comment type="caution">
    <text evidence="2">The sequence shown here is derived from an EMBL/GenBank/DDBJ whole genome shotgun (WGS) entry which is preliminary data.</text>
</comment>
<keyword evidence="1" id="KW-1133">Transmembrane helix</keyword>
<protein>
    <submittedName>
        <fullName evidence="2">Uncharacterized protein</fullName>
    </submittedName>
</protein>
<dbReference type="Proteomes" id="UP000775547">
    <property type="component" value="Unassembled WGS sequence"/>
</dbReference>
<keyword evidence="1" id="KW-0472">Membrane</keyword>